<dbReference type="AlphaFoldDB" id="A0AA97APW8"/>
<accession>A0AA97APW8</accession>
<protein>
    <submittedName>
        <fullName evidence="2">CU044_2847 family protein</fullName>
    </submittedName>
</protein>
<dbReference type="RefSeq" id="WP_316427408.1">
    <property type="nucleotide sequence ID" value="NZ_CP130144.1"/>
</dbReference>
<dbReference type="InterPro" id="IPR045794">
    <property type="entry name" value="Trypco1"/>
</dbReference>
<gene>
    <name evidence="2" type="ORF">Q2T42_30550</name>
</gene>
<reference evidence="2" key="1">
    <citation type="journal article" date="2023" name="Plants (Basel)">
        <title>Genomic Analysis of Leptolyngbya boryana CZ1 Reveals Efficient Carbon Fixation Modules.</title>
        <authorList>
            <person name="Bai X."/>
            <person name="Wang H."/>
            <person name="Cheng W."/>
            <person name="Wang J."/>
            <person name="Ma M."/>
            <person name="Hu H."/>
            <person name="Song Z."/>
            <person name="Ma H."/>
            <person name="Fan Y."/>
            <person name="Du C."/>
            <person name="Xu J."/>
        </authorList>
    </citation>
    <scope>NUCLEOTIDE SEQUENCE</scope>
    <source>
        <strain evidence="2">CZ1</strain>
    </source>
</reference>
<reference evidence="2" key="2">
    <citation type="submission" date="2023-07" db="EMBL/GenBank/DDBJ databases">
        <authorList>
            <person name="Bai X.-H."/>
            <person name="Wang H.-H."/>
            <person name="Wang J."/>
            <person name="Ma M.-Y."/>
            <person name="Hu H.-H."/>
            <person name="Song Z.-L."/>
            <person name="Ma H.-G."/>
            <person name="Fan Y."/>
            <person name="Du C.-Y."/>
            <person name="Xu J.-C."/>
        </authorList>
    </citation>
    <scope>NUCLEOTIDE SEQUENCE</scope>
    <source>
        <strain evidence="2">CZ1</strain>
    </source>
</reference>
<feature type="domain" description="Trypsin-co-occurring" evidence="1">
    <location>
        <begin position="12"/>
        <end position="112"/>
    </location>
</feature>
<dbReference type="NCBIfam" id="NF041216">
    <property type="entry name" value="CU044_2847_fam"/>
    <property type="match status" value="1"/>
</dbReference>
<dbReference type="Pfam" id="PF19493">
    <property type="entry name" value="Trypco1"/>
    <property type="match status" value="1"/>
</dbReference>
<organism evidence="2">
    <name type="scientific">Leptolyngbya boryana CZ1</name>
    <dbReference type="NCBI Taxonomy" id="3060204"/>
    <lineage>
        <taxon>Bacteria</taxon>
        <taxon>Bacillati</taxon>
        <taxon>Cyanobacteriota</taxon>
        <taxon>Cyanophyceae</taxon>
        <taxon>Leptolyngbyales</taxon>
        <taxon>Leptolyngbyaceae</taxon>
        <taxon>Leptolyngbya group</taxon>
        <taxon>Leptolyngbya</taxon>
    </lineage>
</organism>
<dbReference type="EMBL" id="CP130144">
    <property type="protein sequence ID" value="WNZ46132.1"/>
    <property type="molecule type" value="Genomic_DNA"/>
</dbReference>
<sequence length="122" mass="13133">MPIVKSVSTVEGEEVTLLVEVDTLPAEDSPYDDTRAGGVEIPEAARDLFADGLHLARTCAKQAVEGMNKLDQTFRPEEFEVKLAIKLDSEMGAFLAKVSAGAQMEVTMKWKPRGSMGGAAHP</sequence>
<evidence type="ECO:0000313" key="2">
    <source>
        <dbReference type="EMBL" id="WNZ46132.1"/>
    </source>
</evidence>
<name>A0AA97APW8_LEPBY</name>
<proteinExistence type="predicted"/>
<evidence type="ECO:0000259" key="1">
    <source>
        <dbReference type="Pfam" id="PF19493"/>
    </source>
</evidence>